<feature type="domain" description="PurM-like N-terminal" evidence="3">
    <location>
        <begin position="28"/>
        <end position="143"/>
    </location>
</feature>
<dbReference type="Pfam" id="PF02769">
    <property type="entry name" value="AIRS_C"/>
    <property type="match status" value="1"/>
</dbReference>
<evidence type="ECO:0000313" key="6">
    <source>
        <dbReference type="Proteomes" id="UP001157911"/>
    </source>
</evidence>
<evidence type="ECO:0000256" key="2">
    <source>
        <dbReference type="HAMAP-Rule" id="MF_02128"/>
    </source>
</evidence>
<dbReference type="EC" id="2.7.4.16" evidence="2"/>
<dbReference type="EMBL" id="FXUB01000001">
    <property type="protein sequence ID" value="SMP03413.1"/>
    <property type="molecule type" value="Genomic_DNA"/>
</dbReference>
<dbReference type="SUPFAM" id="SSF55326">
    <property type="entry name" value="PurM N-terminal domain-like"/>
    <property type="match status" value="1"/>
</dbReference>
<dbReference type="CDD" id="cd02194">
    <property type="entry name" value="ThiL"/>
    <property type="match status" value="1"/>
</dbReference>
<dbReference type="SUPFAM" id="SSF56042">
    <property type="entry name" value="PurM C-terminal domain-like"/>
    <property type="match status" value="1"/>
</dbReference>
<feature type="binding site" evidence="2">
    <location>
        <position position="80"/>
    </location>
    <ligand>
        <name>Mg(2+)</name>
        <dbReference type="ChEBI" id="CHEBI:18420"/>
        <label>3</label>
    </ligand>
</feature>
<feature type="binding site" evidence="2">
    <location>
        <position position="266"/>
    </location>
    <ligand>
        <name>substrate</name>
    </ligand>
</feature>
<keyword evidence="2" id="KW-0808">Transferase</keyword>
<feature type="binding site" evidence="2">
    <location>
        <position position="213"/>
    </location>
    <ligand>
        <name>Mg(2+)</name>
        <dbReference type="ChEBI" id="CHEBI:18420"/>
        <label>3</label>
    </ligand>
</feature>
<dbReference type="InterPro" id="IPR036676">
    <property type="entry name" value="PurM-like_C_sf"/>
</dbReference>
<dbReference type="RefSeq" id="WP_283399630.1">
    <property type="nucleotide sequence ID" value="NZ_FXUB01000001.1"/>
</dbReference>
<comment type="miscellaneous">
    <text evidence="2">Reaction mechanism of ThiL seems to utilize a direct, inline transfer of the gamma-phosphate of ATP to TMP rather than a phosphorylated enzyme intermediate.</text>
</comment>
<feature type="binding site" evidence="2">
    <location>
        <position position="46"/>
    </location>
    <ligand>
        <name>Mg(2+)</name>
        <dbReference type="ChEBI" id="CHEBI:18420"/>
        <label>1</label>
    </ligand>
</feature>
<name>A0ABY1N8P3_9BACT</name>
<dbReference type="Pfam" id="PF00586">
    <property type="entry name" value="AIRS"/>
    <property type="match status" value="1"/>
</dbReference>
<dbReference type="PANTHER" id="PTHR30270">
    <property type="entry name" value="THIAMINE-MONOPHOSPHATE KINASE"/>
    <property type="match status" value="1"/>
</dbReference>
<dbReference type="InterPro" id="IPR006283">
    <property type="entry name" value="ThiL-like"/>
</dbReference>
<dbReference type="Proteomes" id="UP001157911">
    <property type="component" value="Unassembled WGS sequence"/>
</dbReference>
<dbReference type="GO" id="GO:0016301">
    <property type="term" value="F:kinase activity"/>
    <property type="evidence" value="ECO:0007669"/>
    <property type="project" value="UniProtKB-KW"/>
</dbReference>
<comment type="pathway">
    <text evidence="2">Cofactor biosynthesis; thiamine diphosphate biosynthesis; thiamine diphosphate from thiamine phosphate: step 1/1.</text>
</comment>
<dbReference type="NCBIfam" id="TIGR01379">
    <property type="entry name" value="thiL"/>
    <property type="match status" value="1"/>
</dbReference>
<feature type="binding site" evidence="2">
    <location>
        <position position="45"/>
    </location>
    <ligand>
        <name>Mg(2+)</name>
        <dbReference type="ChEBI" id="CHEBI:18420"/>
        <label>1</label>
    </ligand>
</feature>
<dbReference type="InterPro" id="IPR010918">
    <property type="entry name" value="PurM-like_C_dom"/>
</dbReference>
<keyword evidence="2 5" id="KW-0418">Kinase</keyword>
<dbReference type="PIRSF" id="PIRSF005303">
    <property type="entry name" value="Thiam_monoph_kin"/>
    <property type="match status" value="1"/>
</dbReference>
<evidence type="ECO:0000259" key="3">
    <source>
        <dbReference type="Pfam" id="PF00586"/>
    </source>
</evidence>
<accession>A0ABY1N8P3</accession>
<feature type="binding site" evidence="2">
    <location>
        <position position="128"/>
    </location>
    <ligand>
        <name>Mg(2+)</name>
        <dbReference type="ChEBI" id="CHEBI:18420"/>
        <label>1</label>
    </ligand>
</feature>
<comment type="similarity">
    <text evidence="2">Belongs to the thiamine-monophosphate kinase family.</text>
</comment>
<dbReference type="PANTHER" id="PTHR30270:SF0">
    <property type="entry name" value="THIAMINE-MONOPHOSPHATE KINASE"/>
    <property type="match status" value="1"/>
</dbReference>
<feature type="binding site" evidence="2">
    <location>
        <position position="53"/>
    </location>
    <ligand>
        <name>substrate</name>
    </ligand>
</feature>
<comment type="caution">
    <text evidence="5">The sequence shown here is derived from an EMBL/GenBank/DDBJ whole genome shotgun (WGS) entry which is preliminary data.</text>
</comment>
<keyword evidence="2" id="KW-0460">Magnesium</keyword>
<feature type="binding site" evidence="2">
    <location>
        <position position="30"/>
    </location>
    <ligand>
        <name>Mg(2+)</name>
        <dbReference type="ChEBI" id="CHEBI:18420"/>
        <label>4</label>
    </ligand>
</feature>
<evidence type="ECO:0000259" key="4">
    <source>
        <dbReference type="Pfam" id="PF02769"/>
    </source>
</evidence>
<feature type="domain" description="PurM-like C-terminal" evidence="4">
    <location>
        <begin position="155"/>
        <end position="301"/>
    </location>
</feature>
<keyword evidence="6" id="KW-1185">Reference proteome</keyword>
<feature type="binding site" evidence="2">
    <location>
        <position position="216"/>
    </location>
    <ligand>
        <name>Mg(2+)</name>
        <dbReference type="ChEBI" id="CHEBI:18420"/>
        <label>5</label>
    </ligand>
</feature>
<sequence>MKLDEFSLISFLSRKLSIFQPEVLIGIGDDTAVVKNGNKYSFYTTDVLVENVHFLDNWKSNVPDFYYFLGRKLITISASDVASMGGMPVYGLINLLIPEVYDLKELEEFYEGVSELCNELRISVIGGDTSKSSAKTFSFFLIGEGKKFMLRSNAKPGDLVAVTGTLGDSAAGLEQLLKKEIKVFPLVERFLNPTSRVREGVEVSNLGVITCTDVSDSLVFNLYTIAESSGIAIKVDSKNIPLSPHLLTYTTGSREKALRYALYGGEDYELIVTFEESLLSGVESLGFTVIGEVVEGEGVFVDNKKVEKKGYNHFGGER</sequence>
<keyword evidence="2" id="KW-0547">Nucleotide-binding</keyword>
<dbReference type="InterPro" id="IPR036921">
    <property type="entry name" value="PurM-like_N_sf"/>
</dbReference>
<feature type="binding site" evidence="2">
    <location>
        <position position="44"/>
    </location>
    <ligand>
        <name>Mg(2+)</name>
        <dbReference type="ChEBI" id="CHEBI:18420"/>
        <label>4</label>
    </ligand>
</feature>
<feature type="binding site" evidence="2">
    <location>
        <position position="46"/>
    </location>
    <ligand>
        <name>Mg(2+)</name>
        <dbReference type="ChEBI" id="CHEBI:18420"/>
        <label>2</label>
    </ligand>
</feature>
<evidence type="ECO:0000313" key="5">
    <source>
        <dbReference type="EMBL" id="SMP03413.1"/>
    </source>
</evidence>
<protein>
    <recommendedName>
        <fullName evidence="2">Thiamine-monophosphate kinase</fullName>
        <shortName evidence="2">TMP kinase</shortName>
        <shortName evidence="2">Thiamine-phosphate kinase</shortName>
        <ecNumber evidence="2">2.7.4.16</ecNumber>
    </recommendedName>
</protein>
<gene>
    <name evidence="2" type="primary">thiL</name>
    <name evidence="5" type="ORF">SAMN06265339_0118</name>
</gene>
<proteinExistence type="inferred from homology"/>
<evidence type="ECO:0000256" key="1">
    <source>
        <dbReference type="ARBA" id="ARBA00022977"/>
    </source>
</evidence>
<dbReference type="Gene3D" id="3.30.1330.10">
    <property type="entry name" value="PurM-like, N-terminal domain"/>
    <property type="match status" value="1"/>
</dbReference>
<comment type="function">
    <text evidence="2">Catalyzes the ATP-dependent phosphorylation of thiamine-monophosphate (TMP) to form thiamine-pyrophosphate (TPP), the active form of vitamin B1.</text>
</comment>
<feature type="binding site" evidence="2">
    <location>
        <position position="311"/>
    </location>
    <ligand>
        <name>substrate</name>
    </ligand>
</feature>
<dbReference type="Gene3D" id="3.90.650.10">
    <property type="entry name" value="PurM-like C-terminal domain"/>
    <property type="match status" value="1"/>
</dbReference>
<reference evidence="5 6" key="1">
    <citation type="submission" date="2017-05" db="EMBL/GenBank/DDBJ databases">
        <authorList>
            <person name="Varghese N."/>
            <person name="Submissions S."/>
        </authorList>
    </citation>
    <scope>NUCLEOTIDE SEQUENCE [LARGE SCALE GENOMIC DNA]</scope>
    <source>
        <strain evidence="5 6">DSM 15522</strain>
    </source>
</reference>
<dbReference type="InterPro" id="IPR016188">
    <property type="entry name" value="PurM-like_N"/>
</dbReference>
<keyword evidence="2" id="KW-0479">Metal-binding</keyword>
<feature type="binding site" evidence="2">
    <location>
        <position position="215"/>
    </location>
    <ligand>
        <name>ATP</name>
        <dbReference type="ChEBI" id="CHEBI:30616"/>
    </ligand>
</feature>
<organism evidence="5 6">
    <name type="scientific">Desulfurobacterium pacificum</name>
    <dbReference type="NCBI Taxonomy" id="240166"/>
    <lineage>
        <taxon>Bacteria</taxon>
        <taxon>Pseudomonadati</taxon>
        <taxon>Aquificota</taxon>
        <taxon>Aquificia</taxon>
        <taxon>Desulfurobacteriales</taxon>
        <taxon>Desulfurobacteriaceae</taxon>
        <taxon>Desulfurobacterium</taxon>
    </lineage>
</organism>
<comment type="catalytic activity">
    <reaction evidence="2">
        <text>thiamine phosphate + ATP = thiamine diphosphate + ADP</text>
        <dbReference type="Rhea" id="RHEA:15913"/>
        <dbReference type="ChEBI" id="CHEBI:30616"/>
        <dbReference type="ChEBI" id="CHEBI:37575"/>
        <dbReference type="ChEBI" id="CHEBI:58937"/>
        <dbReference type="ChEBI" id="CHEBI:456216"/>
        <dbReference type="EC" id="2.7.4.16"/>
    </reaction>
</comment>
<feature type="binding site" evidence="2">
    <location>
        <position position="151"/>
    </location>
    <ligand>
        <name>ATP</name>
        <dbReference type="ChEBI" id="CHEBI:30616"/>
    </ligand>
</feature>
<keyword evidence="2" id="KW-0067">ATP-binding</keyword>
<feature type="binding site" evidence="2">
    <location>
        <position position="80"/>
    </location>
    <ligand>
        <name>Mg(2+)</name>
        <dbReference type="ChEBI" id="CHEBI:18420"/>
        <label>4</label>
    </ligand>
</feature>
<keyword evidence="1 2" id="KW-0784">Thiamine biosynthesis</keyword>
<feature type="binding site" evidence="2">
    <location>
        <begin position="127"/>
        <end position="128"/>
    </location>
    <ligand>
        <name>ATP</name>
        <dbReference type="ChEBI" id="CHEBI:30616"/>
    </ligand>
</feature>
<feature type="binding site" evidence="2">
    <location>
        <position position="80"/>
    </location>
    <ligand>
        <name>Mg(2+)</name>
        <dbReference type="ChEBI" id="CHEBI:18420"/>
        <label>2</label>
    </ligand>
</feature>
<feature type="binding site" evidence="2">
    <location>
        <position position="30"/>
    </location>
    <ligand>
        <name>Mg(2+)</name>
        <dbReference type="ChEBI" id="CHEBI:18420"/>
        <label>3</label>
    </ligand>
</feature>
<feature type="binding site" evidence="2">
    <location>
        <position position="110"/>
    </location>
    <ligand>
        <name>ATP</name>
        <dbReference type="ChEBI" id="CHEBI:30616"/>
    </ligand>
</feature>
<dbReference type="HAMAP" id="MF_02128">
    <property type="entry name" value="TMP_kinase"/>
    <property type="match status" value="1"/>
</dbReference>